<evidence type="ECO:0000313" key="1">
    <source>
        <dbReference type="EMBL" id="RHA59926.1"/>
    </source>
</evidence>
<evidence type="ECO:0000313" key="2">
    <source>
        <dbReference type="EMBL" id="RHC11532.1"/>
    </source>
</evidence>
<dbReference type="AlphaFoldDB" id="A0A3R6HB87"/>
<dbReference type="RefSeq" id="WP_118210876.1">
    <property type="nucleotide sequence ID" value="NZ_JADNLD010000101.1"/>
</dbReference>
<reference evidence="3 4" key="1">
    <citation type="submission" date="2018-08" db="EMBL/GenBank/DDBJ databases">
        <title>A genome reference for cultivated species of the human gut microbiota.</title>
        <authorList>
            <person name="Zou Y."/>
            <person name="Xue W."/>
            <person name="Luo G."/>
        </authorList>
    </citation>
    <scope>NUCLEOTIDE SEQUENCE [LARGE SCALE GENOMIC DNA]</scope>
    <source>
        <strain evidence="2 3">AM37-1AC</strain>
        <strain evidence="1 4">AM43-11</strain>
    </source>
</reference>
<dbReference type="Proteomes" id="UP000283513">
    <property type="component" value="Unassembled WGS sequence"/>
</dbReference>
<evidence type="ECO:0000313" key="3">
    <source>
        <dbReference type="Proteomes" id="UP000283513"/>
    </source>
</evidence>
<sequence>MNKEKIEKTVDDTLLMLYQNKGREAVEKVVSLLELFQNMIENYKGQNYTEVQKDGVELQQKLLKAYKIQDILAMADCLEVDGKRFLCEYYKEGAAV</sequence>
<evidence type="ECO:0000313" key="4">
    <source>
        <dbReference type="Proteomes" id="UP000284465"/>
    </source>
</evidence>
<organism evidence="2 3">
    <name type="scientific">Roseburia intestinalis</name>
    <dbReference type="NCBI Taxonomy" id="166486"/>
    <lineage>
        <taxon>Bacteria</taxon>
        <taxon>Bacillati</taxon>
        <taxon>Bacillota</taxon>
        <taxon>Clostridia</taxon>
        <taxon>Lachnospirales</taxon>
        <taxon>Lachnospiraceae</taxon>
        <taxon>Roseburia</taxon>
    </lineage>
</organism>
<dbReference type="EMBL" id="QSHO01000045">
    <property type="protein sequence ID" value="RHC11532.1"/>
    <property type="molecule type" value="Genomic_DNA"/>
</dbReference>
<name>A0A3R6HB87_9FIRM</name>
<comment type="caution">
    <text evidence="2">The sequence shown here is derived from an EMBL/GenBank/DDBJ whole genome shotgun (WGS) entry which is preliminary data.</text>
</comment>
<dbReference type="EMBL" id="QSFP01000060">
    <property type="protein sequence ID" value="RHA59926.1"/>
    <property type="molecule type" value="Genomic_DNA"/>
</dbReference>
<proteinExistence type="predicted"/>
<gene>
    <name evidence="2" type="ORF">DW856_20065</name>
    <name evidence="1" type="ORF">DW927_20335</name>
</gene>
<protein>
    <submittedName>
        <fullName evidence="2">Uncharacterized protein</fullName>
    </submittedName>
</protein>
<dbReference type="Proteomes" id="UP000284465">
    <property type="component" value="Unassembled WGS sequence"/>
</dbReference>
<accession>A0A3R6HB87</accession>